<dbReference type="InterPro" id="IPR049052">
    <property type="entry name" value="nSTAND1"/>
</dbReference>
<keyword evidence="2" id="KW-0812">Transmembrane</keyword>
<feature type="transmembrane region" description="Helical" evidence="2">
    <location>
        <begin position="439"/>
        <end position="460"/>
    </location>
</feature>
<feature type="coiled-coil region" evidence="1">
    <location>
        <begin position="522"/>
        <end position="556"/>
    </location>
</feature>
<keyword evidence="1" id="KW-0175">Coiled coil</keyword>
<dbReference type="EMBL" id="CP003345">
    <property type="protein sequence ID" value="AFM06055.1"/>
    <property type="molecule type" value="Genomic_DNA"/>
</dbReference>
<dbReference type="Proteomes" id="UP000006054">
    <property type="component" value="Chromosome"/>
</dbReference>
<keyword evidence="2" id="KW-0472">Membrane</keyword>
<organism evidence="4 5">
    <name type="scientific">Bernardetia litoralis (strain ATCC 23117 / DSM 6794 / NBRC 15988 / NCIMB 1366 / Fx l1 / Sio-4)</name>
    <name type="common">Flexibacter litoralis</name>
    <dbReference type="NCBI Taxonomy" id="880071"/>
    <lineage>
        <taxon>Bacteria</taxon>
        <taxon>Pseudomonadati</taxon>
        <taxon>Bacteroidota</taxon>
        <taxon>Cytophagia</taxon>
        <taxon>Cytophagales</taxon>
        <taxon>Bernardetiaceae</taxon>
        <taxon>Bernardetia</taxon>
    </lineage>
</organism>
<protein>
    <recommendedName>
        <fullName evidence="3">Novel STAND NTPase 1 domain-containing protein</fullName>
    </recommendedName>
</protein>
<dbReference type="STRING" id="880071.Fleli_3743"/>
<dbReference type="RefSeq" id="WP_014799479.1">
    <property type="nucleotide sequence ID" value="NC_018018.1"/>
</dbReference>
<dbReference type="Gene3D" id="3.40.50.300">
    <property type="entry name" value="P-loop containing nucleotide triphosphate hydrolases"/>
    <property type="match status" value="1"/>
</dbReference>
<dbReference type="HOGENOM" id="CLU_448173_0_0_10"/>
<keyword evidence="2" id="KW-1133">Transmembrane helix</keyword>
<reference evidence="5" key="1">
    <citation type="submission" date="2012-06" db="EMBL/GenBank/DDBJ databases">
        <title>The complete genome of Flexibacter litoralis DSM 6794.</title>
        <authorList>
            <person name="Lucas S."/>
            <person name="Copeland A."/>
            <person name="Lapidus A."/>
            <person name="Glavina del Rio T."/>
            <person name="Dalin E."/>
            <person name="Tice H."/>
            <person name="Bruce D."/>
            <person name="Goodwin L."/>
            <person name="Pitluck S."/>
            <person name="Peters L."/>
            <person name="Ovchinnikova G."/>
            <person name="Lu M."/>
            <person name="Kyrpides N."/>
            <person name="Mavromatis K."/>
            <person name="Ivanova N."/>
            <person name="Brettin T."/>
            <person name="Detter J.C."/>
            <person name="Han C."/>
            <person name="Larimer F."/>
            <person name="Land M."/>
            <person name="Hauser L."/>
            <person name="Markowitz V."/>
            <person name="Cheng J.-F."/>
            <person name="Hugenholtz P."/>
            <person name="Woyke T."/>
            <person name="Wu D."/>
            <person name="Spring S."/>
            <person name="Lang E."/>
            <person name="Kopitz M."/>
            <person name="Brambilla E."/>
            <person name="Klenk H.-P."/>
            <person name="Eisen J.A."/>
        </authorList>
    </citation>
    <scope>NUCLEOTIDE SEQUENCE [LARGE SCALE GENOMIC DNA]</scope>
    <source>
        <strain evidence="5">ATCC 23117 / DSM 6794 / NBRC 15988 / NCIMB 1366 / Sio-4</strain>
    </source>
</reference>
<dbReference type="SUPFAM" id="SSF52540">
    <property type="entry name" value="P-loop containing nucleoside triphosphate hydrolases"/>
    <property type="match status" value="1"/>
</dbReference>
<accession>I4AQ20</accession>
<evidence type="ECO:0000259" key="3">
    <source>
        <dbReference type="Pfam" id="PF20703"/>
    </source>
</evidence>
<dbReference type="KEGG" id="fli:Fleli_3743"/>
<evidence type="ECO:0000313" key="4">
    <source>
        <dbReference type="EMBL" id="AFM06055.1"/>
    </source>
</evidence>
<dbReference type="AlphaFoldDB" id="I4AQ20"/>
<dbReference type="OrthoDB" id="1090410at2"/>
<keyword evidence="5" id="KW-1185">Reference proteome</keyword>
<dbReference type="Pfam" id="PF20703">
    <property type="entry name" value="nSTAND1"/>
    <property type="match status" value="1"/>
</dbReference>
<dbReference type="InterPro" id="IPR027417">
    <property type="entry name" value="P-loop_NTPase"/>
</dbReference>
<gene>
    <name evidence="4" type="ordered locus">Fleli_3743</name>
</gene>
<evidence type="ECO:0000313" key="5">
    <source>
        <dbReference type="Proteomes" id="UP000006054"/>
    </source>
</evidence>
<feature type="domain" description="Novel STAND NTPase 1" evidence="3">
    <location>
        <begin position="4"/>
        <end position="367"/>
    </location>
</feature>
<evidence type="ECO:0000256" key="1">
    <source>
        <dbReference type="SAM" id="Coils"/>
    </source>
</evidence>
<name>I4AQ20_BERLS</name>
<proteinExistence type="predicted"/>
<evidence type="ECO:0000256" key="2">
    <source>
        <dbReference type="SAM" id="Phobius"/>
    </source>
</evidence>
<dbReference type="eggNOG" id="COG1672">
    <property type="taxonomic scope" value="Bacteria"/>
</dbReference>
<sequence length="647" mass="74219">MTSPFKVLEAYGRKDKEIFFGRNAEIQLLFKKTTESNLVLVYGASGTGKTSLVHCGLPICFSSDDWLPLHVRRKDHIGTAILEETNKYLQRKLKPHTPLHLAIKALHMTFFRPIYVIIDQFEELYILGSKEEQNQFYDFVQTVLSSEYNCKVILVMREEYLADLSEFEERVPQLFDYRVRVEKMRRANAKEVILKSVVAFDIEIEQPDETADLIVSQVAEQRSLIELTYLQIYLDRLFELAKTKQGTLAGYTNTINSNWAEPVIFNPELVKELSTIGDVLGEYLEDQVKKVQSNLPKTEERQVWTILNLLVTEDGTRVSMDLHEATNLMYSHGASKENIKFCLDELSKVRIIHLSEQRVELGHDSLALKIAERLTTEEKNLSKAKEIIQTGLKTYQNTGEVLSKNSLTLIESHLETLQLTTNEQDLITKSKRRAKANKVIKTISLIAIILMLGILAAWALRERSIAIGAKNQVQMQNEQMQGELNKSLQLSKQLDQKLGELVEKEKILEEVLKLDKSTYKVIENKNKEINQLGVTVDALKERIGEKDKTQDQIERRAKANELLTEALLKAEYNPNYSIRLAEIANQIYPSKNAQTTIENIYRSYLMNKYPKNNSVSIYENAKNLLNSNKIPKISETQKEDLGITPFE</sequence>